<dbReference type="Proteomes" id="UP000655588">
    <property type="component" value="Unassembled WGS sequence"/>
</dbReference>
<dbReference type="InterPro" id="IPR001254">
    <property type="entry name" value="Trypsin_dom"/>
</dbReference>
<comment type="caution">
    <text evidence="8">The sequence shown here is derived from an EMBL/GenBank/DDBJ whole genome shotgun (WGS) entry which is preliminary data.</text>
</comment>
<dbReference type="SUPFAM" id="SSF50494">
    <property type="entry name" value="Trypsin-like serine proteases"/>
    <property type="match status" value="2"/>
</dbReference>
<dbReference type="PROSITE" id="PS50240">
    <property type="entry name" value="TRYPSIN_DOM"/>
    <property type="match status" value="2"/>
</dbReference>
<dbReference type="GO" id="GO:0005576">
    <property type="term" value="C:extracellular region"/>
    <property type="evidence" value="ECO:0007669"/>
    <property type="project" value="UniProtKB-SubCell"/>
</dbReference>
<dbReference type="Pfam" id="PF00089">
    <property type="entry name" value="Trypsin"/>
    <property type="match status" value="2"/>
</dbReference>
<dbReference type="InterPro" id="IPR041515">
    <property type="entry name" value="PPAF-2-like_Clip"/>
</dbReference>
<comment type="subcellular location">
    <subcellularLocation>
        <location evidence="1">Secreted</location>
    </subcellularLocation>
</comment>
<dbReference type="CDD" id="cd00190">
    <property type="entry name" value="Tryp_SPc"/>
    <property type="match status" value="2"/>
</dbReference>
<proteinExistence type="predicted"/>
<gene>
    <name evidence="8" type="ORF">E2986_12600</name>
</gene>
<dbReference type="InterPro" id="IPR009003">
    <property type="entry name" value="Peptidase_S1_PA"/>
</dbReference>
<name>A0A833R732_9HYME</name>
<dbReference type="PROSITE" id="PS00134">
    <property type="entry name" value="TRYPSIN_HIS"/>
    <property type="match status" value="2"/>
</dbReference>
<dbReference type="PANTHER" id="PTHR24258">
    <property type="entry name" value="SERINE PROTEASE-RELATED"/>
    <property type="match status" value="1"/>
</dbReference>
<dbReference type="Gene3D" id="2.40.10.10">
    <property type="entry name" value="Trypsin-like serine proteases"/>
    <property type="match status" value="3"/>
</dbReference>
<accession>A0A833R732</accession>
<sequence length="1009" mass="109709">MLRFLALVYSIAIFLMISKVISSDESDEQVRRVDRSFHRVSSPLFFFHLLKLKKKIQKIENVPTTPPTADCICVPYYLCDANRTIITDGIGVIDIRCTGDLEVCCRPRNTTTTTMKPTTTTTTTTTMKTTTTTKATTTKATTTTTTSTTVPPVIFPTTEPQPIPICICVLATQCDPNGIIGNSGEGVINPRTQYIQCPSNMVCCRPTSVIQYPVVTNPPVVVSPQICVLCGNAIQCNNGVVIPVNVGIINPVVTYSQQTCPVPTSCCQAINPGYGNGIPVVIGPVRNPGTPQACYCMKSWLCIPGNSVSTNGFGAIDPRFSVCGSADEVCCRASPTINVARNDDLDKSDENVVNGEVSFLQPGCGIQNKTYATAQPVDTGKTYFAEFPWMVALLTAQPDGKYLFQCGGSMITNKAVLTAAHCVTNLGNNRPIARFGQWDLKYQPGDQPLPFLDASIKAIVAHPQFYNAGLFNDIAVIILNEPVKLNVNIAPICIPQQGLLFPAGTKCIGTGWGKNSFDGTYQTELRKVELPLVDRSDCQNRLRTTRLGAYFQLHSSFVCAGGEVNKDTCRGDGGGPLVCPTATGQYFQAGIVSWGIGCGSSNVPAVYTNVAQYTEWISQQLATYGASQTSSPVTSSLDDLISDVFNKKQTTTTPTTILGTNNTKPPPGDCECVPYYQCRNGTISENGETLIDIRALSGPCENYLAVCCKIPDRKNPEEIRPPLERKGCGQRHPNGVGFRITGNSNSEAEFGEFPWMVAILKEEPIGENNQKLNVYQCGGSLIHKFAVLTAAHCVQGKQPSELRIRAGEWDTQTNNEIYPHQDRTVQKVIVHEKYYAGALFNDFAILILSEPVNLTDNVDLVCLPERNDIFDNSRCFASGWGKDIFGKEGHYQVILKKVELPIVPRNTCQEQLRKTRLGKYFVLHESFICAGGEVGKDTCKGDGGSPLVCPLKNNPSTYLQAGIVAWGIGCAEGGTPGVYANVALARDWIDEQMAFNNLDNTVYKPLSQN</sequence>
<keyword evidence="2" id="KW-0964">Secreted</keyword>
<dbReference type="InterPro" id="IPR043504">
    <property type="entry name" value="Peptidase_S1_PA_chymotrypsin"/>
</dbReference>
<feature type="chain" id="PRO_5032582617" description="Phenoloxidase-activating factor 2" evidence="6">
    <location>
        <begin position="24"/>
        <end position="1009"/>
    </location>
</feature>
<dbReference type="InterPro" id="IPR018114">
    <property type="entry name" value="TRYPSIN_HIS"/>
</dbReference>
<dbReference type="GO" id="GO:0004252">
    <property type="term" value="F:serine-type endopeptidase activity"/>
    <property type="evidence" value="ECO:0007669"/>
    <property type="project" value="InterPro"/>
</dbReference>
<keyword evidence="3" id="KW-1015">Disulfide bond</keyword>
<organism evidence="8 9">
    <name type="scientific">Frieseomelitta varia</name>
    <dbReference type="NCBI Taxonomy" id="561572"/>
    <lineage>
        <taxon>Eukaryota</taxon>
        <taxon>Metazoa</taxon>
        <taxon>Ecdysozoa</taxon>
        <taxon>Arthropoda</taxon>
        <taxon>Hexapoda</taxon>
        <taxon>Insecta</taxon>
        <taxon>Pterygota</taxon>
        <taxon>Neoptera</taxon>
        <taxon>Endopterygota</taxon>
        <taxon>Hymenoptera</taxon>
        <taxon>Apocrita</taxon>
        <taxon>Aculeata</taxon>
        <taxon>Apoidea</taxon>
        <taxon>Anthophila</taxon>
        <taxon>Apidae</taxon>
        <taxon>Frieseomelitta</taxon>
    </lineage>
</organism>
<dbReference type="EMBL" id="WNWW01000683">
    <property type="protein sequence ID" value="KAF3422554.1"/>
    <property type="molecule type" value="Genomic_DNA"/>
</dbReference>
<dbReference type="InterPro" id="IPR001314">
    <property type="entry name" value="Peptidase_S1A"/>
</dbReference>
<evidence type="ECO:0000256" key="3">
    <source>
        <dbReference type="ARBA" id="ARBA00023157"/>
    </source>
</evidence>
<dbReference type="PRINTS" id="PR00722">
    <property type="entry name" value="CHYMOTRYPSIN"/>
</dbReference>
<dbReference type="GO" id="GO:0006508">
    <property type="term" value="P:proteolysis"/>
    <property type="evidence" value="ECO:0007669"/>
    <property type="project" value="InterPro"/>
</dbReference>
<keyword evidence="6" id="KW-0732">Signal</keyword>
<reference evidence="8" key="1">
    <citation type="submission" date="2019-11" db="EMBL/GenBank/DDBJ databases">
        <title>The nuclear and mitochondrial genomes of Frieseomelitta varia - a highly eusocial stingless bee (Meliponini) with a permanently sterile worker caste.</title>
        <authorList>
            <person name="Freitas F.C.P."/>
            <person name="Lourenco A.P."/>
            <person name="Nunes F.M.F."/>
            <person name="Paschoal A.R."/>
            <person name="Abreu F.C.P."/>
            <person name="Barbin F.O."/>
            <person name="Bataglia L."/>
            <person name="Cardoso-Junior C.A.M."/>
            <person name="Cervoni M.S."/>
            <person name="Silva S.R."/>
            <person name="Dalarmi F."/>
            <person name="Del Lama M.A."/>
            <person name="Depintor T.S."/>
            <person name="Ferreira K.M."/>
            <person name="Goria P.S."/>
            <person name="Jaskot M.C."/>
            <person name="Lago D.C."/>
            <person name="Luna-Lucena D."/>
            <person name="Moda L.M."/>
            <person name="Nascimento L."/>
            <person name="Pedrino M."/>
            <person name="Rabico F.O."/>
            <person name="Sanches F.C."/>
            <person name="Santos D.E."/>
            <person name="Santos C.G."/>
            <person name="Vieira J."/>
            <person name="Lopes T.F."/>
            <person name="Barchuk A.R."/>
            <person name="Hartfelder K."/>
            <person name="Simoes Z.L.P."/>
            <person name="Bitondi M.M.G."/>
            <person name="Pinheiro D.G."/>
        </authorList>
    </citation>
    <scope>NUCLEOTIDE SEQUENCE</scope>
    <source>
        <strain evidence="8">USP_RPSP 00005682</strain>
        <tissue evidence="8">Whole individual</tissue>
    </source>
</reference>
<protein>
    <recommendedName>
        <fullName evidence="4">Phenoloxidase-activating factor 2</fullName>
    </recommendedName>
    <alternativeName>
        <fullName evidence="5">Prophenoloxidase-activating factor II</fullName>
    </alternativeName>
</protein>
<dbReference type="AlphaFoldDB" id="A0A833R732"/>
<evidence type="ECO:0000256" key="4">
    <source>
        <dbReference type="ARBA" id="ARBA00068096"/>
    </source>
</evidence>
<dbReference type="SMART" id="SM00020">
    <property type="entry name" value="Tryp_SPc"/>
    <property type="match status" value="2"/>
</dbReference>
<evidence type="ECO:0000256" key="6">
    <source>
        <dbReference type="SAM" id="SignalP"/>
    </source>
</evidence>
<dbReference type="PANTHER" id="PTHR24258:SF129">
    <property type="entry name" value="LP15124P-RELATED"/>
    <property type="match status" value="1"/>
</dbReference>
<evidence type="ECO:0000259" key="7">
    <source>
        <dbReference type="PROSITE" id="PS50240"/>
    </source>
</evidence>
<evidence type="ECO:0000256" key="1">
    <source>
        <dbReference type="ARBA" id="ARBA00004613"/>
    </source>
</evidence>
<feature type="signal peptide" evidence="6">
    <location>
        <begin position="1"/>
        <end position="23"/>
    </location>
</feature>
<dbReference type="FunFam" id="2.40.10.10:FF:000038">
    <property type="entry name" value="Serine protease"/>
    <property type="match status" value="2"/>
</dbReference>
<keyword evidence="9" id="KW-1185">Reference proteome</keyword>
<evidence type="ECO:0000313" key="8">
    <source>
        <dbReference type="EMBL" id="KAF3422554.1"/>
    </source>
</evidence>
<feature type="domain" description="Peptidase S1" evidence="7">
    <location>
        <begin position="352"/>
        <end position="622"/>
    </location>
</feature>
<feature type="domain" description="Peptidase S1" evidence="7">
    <location>
        <begin position="740"/>
        <end position="994"/>
    </location>
</feature>
<evidence type="ECO:0000256" key="5">
    <source>
        <dbReference type="ARBA" id="ARBA00076468"/>
    </source>
</evidence>
<evidence type="ECO:0000256" key="2">
    <source>
        <dbReference type="ARBA" id="ARBA00022525"/>
    </source>
</evidence>
<evidence type="ECO:0000313" key="9">
    <source>
        <dbReference type="Proteomes" id="UP000655588"/>
    </source>
</evidence>
<dbReference type="Pfam" id="PF18322">
    <property type="entry name" value="CLIP_1"/>
    <property type="match status" value="4"/>
</dbReference>